<feature type="non-terminal residue" evidence="1">
    <location>
        <position position="63"/>
    </location>
</feature>
<evidence type="ECO:0000313" key="1">
    <source>
        <dbReference type="EMBL" id="EGR33691.1"/>
    </source>
</evidence>
<dbReference type="AlphaFoldDB" id="G0QM64"/>
<dbReference type="GeneID" id="14909876"/>
<reference evidence="1 2" key="1">
    <citation type="submission" date="2011-07" db="EMBL/GenBank/DDBJ databases">
        <authorList>
            <person name="Coyne R."/>
            <person name="Brami D."/>
            <person name="Johnson J."/>
            <person name="Hostetler J."/>
            <person name="Hannick L."/>
            <person name="Clark T."/>
            <person name="Cassidy-Hanley D."/>
            <person name="Inman J."/>
        </authorList>
    </citation>
    <scope>NUCLEOTIDE SEQUENCE [LARGE SCALE GENOMIC DNA]</scope>
    <source>
        <strain evidence="1 2">G5</strain>
    </source>
</reference>
<dbReference type="RefSeq" id="XP_004037677.1">
    <property type="nucleotide sequence ID" value="XM_004037629.1"/>
</dbReference>
<name>G0QM64_ICHMU</name>
<dbReference type="Proteomes" id="UP000008983">
    <property type="component" value="Unassembled WGS sequence"/>
</dbReference>
<sequence>QQFTLAFSIQFLQTFLNIYINYQYIYHQFQIINLQYYIFFHYLSCKIYYLIYDEFYINFQIFN</sequence>
<protein>
    <submittedName>
        <fullName evidence="1">Uncharacterized protein</fullName>
    </submittedName>
</protein>
<organism evidence="1 2">
    <name type="scientific">Ichthyophthirius multifiliis</name>
    <name type="common">White spot disease agent</name>
    <name type="synonym">Ich</name>
    <dbReference type="NCBI Taxonomy" id="5932"/>
    <lineage>
        <taxon>Eukaryota</taxon>
        <taxon>Sar</taxon>
        <taxon>Alveolata</taxon>
        <taxon>Ciliophora</taxon>
        <taxon>Intramacronucleata</taxon>
        <taxon>Oligohymenophorea</taxon>
        <taxon>Hymenostomatida</taxon>
        <taxon>Ophryoglenina</taxon>
        <taxon>Ichthyophthirius</taxon>
    </lineage>
</organism>
<dbReference type="EMBL" id="GL983401">
    <property type="protein sequence ID" value="EGR33691.1"/>
    <property type="molecule type" value="Genomic_DNA"/>
</dbReference>
<dbReference type="InParanoid" id="G0QM64"/>
<feature type="non-terminal residue" evidence="1">
    <location>
        <position position="1"/>
    </location>
</feature>
<gene>
    <name evidence="1" type="ORF">IMG5_045270</name>
</gene>
<keyword evidence="2" id="KW-1185">Reference proteome</keyword>
<proteinExistence type="predicted"/>
<accession>G0QM64</accession>
<evidence type="ECO:0000313" key="2">
    <source>
        <dbReference type="Proteomes" id="UP000008983"/>
    </source>
</evidence>